<keyword evidence="1" id="KW-0472">Membrane</keyword>
<comment type="caution">
    <text evidence="2">The sequence shown here is derived from an EMBL/GenBank/DDBJ whole genome shotgun (WGS) entry which is preliminary data.</text>
</comment>
<protein>
    <submittedName>
        <fullName evidence="2">Uncharacterized protein</fullName>
    </submittedName>
</protein>
<keyword evidence="1" id="KW-1133">Transmembrane helix</keyword>
<keyword evidence="3" id="KW-1185">Reference proteome</keyword>
<keyword evidence="1" id="KW-0812">Transmembrane</keyword>
<dbReference type="AlphaFoldDB" id="A0A2J7RR76"/>
<organism evidence="2 3">
    <name type="scientific">Cryptotermes secundus</name>
    <dbReference type="NCBI Taxonomy" id="105785"/>
    <lineage>
        <taxon>Eukaryota</taxon>
        <taxon>Metazoa</taxon>
        <taxon>Ecdysozoa</taxon>
        <taxon>Arthropoda</taxon>
        <taxon>Hexapoda</taxon>
        <taxon>Insecta</taxon>
        <taxon>Pterygota</taxon>
        <taxon>Neoptera</taxon>
        <taxon>Polyneoptera</taxon>
        <taxon>Dictyoptera</taxon>
        <taxon>Blattodea</taxon>
        <taxon>Blattoidea</taxon>
        <taxon>Termitoidae</taxon>
        <taxon>Kalotermitidae</taxon>
        <taxon>Cryptotermitinae</taxon>
        <taxon>Cryptotermes</taxon>
    </lineage>
</organism>
<dbReference type="Proteomes" id="UP000235965">
    <property type="component" value="Unassembled WGS sequence"/>
</dbReference>
<dbReference type="EMBL" id="NEVH01000611">
    <property type="protein sequence ID" value="PNF43340.1"/>
    <property type="molecule type" value="Genomic_DNA"/>
</dbReference>
<evidence type="ECO:0000313" key="2">
    <source>
        <dbReference type="EMBL" id="PNF43340.1"/>
    </source>
</evidence>
<sequence>MEFYTARVHGFPNLTVRGLLTGGVSGEQMTQEGVLSLVVVLGSSVSLVGLVFAFITYR</sequence>
<feature type="non-terminal residue" evidence="2">
    <location>
        <position position="58"/>
    </location>
</feature>
<reference evidence="2 3" key="1">
    <citation type="submission" date="2017-12" db="EMBL/GenBank/DDBJ databases">
        <title>Hemimetabolous genomes reveal molecular basis of termite eusociality.</title>
        <authorList>
            <person name="Harrison M.C."/>
            <person name="Jongepier E."/>
            <person name="Robertson H.M."/>
            <person name="Arning N."/>
            <person name="Bitard-Feildel T."/>
            <person name="Chao H."/>
            <person name="Childers C.P."/>
            <person name="Dinh H."/>
            <person name="Doddapaneni H."/>
            <person name="Dugan S."/>
            <person name="Gowin J."/>
            <person name="Greiner C."/>
            <person name="Han Y."/>
            <person name="Hu H."/>
            <person name="Hughes D.S.T."/>
            <person name="Huylmans A.-K."/>
            <person name="Kemena C."/>
            <person name="Kremer L.P.M."/>
            <person name="Lee S.L."/>
            <person name="Lopez-Ezquerra A."/>
            <person name="Mallet L."/>
            <person name="Monroy-Kuhn J.M."/>
            <person name="Moser A."/>
            <person name="Murali S.C."/>
            <person name="Muzny D.M."/>
            <person name="Otani S."/>
            <person name="Piulachs M.-D."/>
            <person name="Poelchau M."/>
            <person name="Qu J."/>
            <person name="Schaub F."/>
            <person name="Wada-Katsumata A."/>
            <person name="Worley K.C."/>
            <person name="Xie Q."/>
            <person name="Ylla G."/>
            <person name="Poulsen M."/>
            <person name="Gibbs R.A."/>
            <person name="Schal C."/>
            <person name="Richards S."/>
            <person name="Belles X."/>
            <person name="Korb J."/>
            <person name="Bornberg-Bauer E."/>
        </authorList>
    </citation>
    <scope>NUCLEOTIDE SEQUENCE [LARGE SCALE GENOMIC DNA]</scope>
    <source>
        <tissue evidence="2">Whole body</tissue>
    </source>
</reference>
<evidence type="ECO:0000313" key="3">
    <source>
        <dbReference type="Proteomes" id="UP000235965"/>
    </source>
</evidence>
<accession>A0A2J7RR76</accession>
<feature type="transmembrane region" description="Helical" evidence="1">
    <location>
        <begin position="34"/>
        <end position="57"/>
    </location>
</feature>
<proteinExistence type="predicted"/>
<evidence type="ECO:0000256" key="1">
    <source>
        <dbReference type="SAM" id="Phobius"/>
    </source>
</evidence>
<name>A0A2J7RR76_9NEOP</name>
<dbReference type="InParanoid" id="A0A2J7RR76"/>
<gene>
    <name evidence="2" type="ORF">B7P43_G14480</name>
</gene>